<organism evidence="2 3">
    <name type="scientific">Gimesia chilikensis</name>
    <dbReference type="NCBI Taxonomy" id="2605989"/>
    <lineage>
        <taxon>Bacteria</taxon>
        <taxon>Pseudomonadati</taxon>
        <taxon>Planctomycetota</taxon>
        <taxon>Planctomycetia</taxon>
        <taxon>Planctomycetales</taxon>
        <taxon>Planctomycetaceae</taxon>
        <taxon>Gimesia</taxon>
    </lineage>
</organism>
<dbReference type="EMBL" id="CP036266">
    <property type="protein sequence ID" value="QDT23198.1"/>
    <property type="molecule type" value="Genomic_DNA"/>
</dbReference>
<gene>
    <name evidence="2" type="ORF">HG66A1_50140</name>
</gene>
<reference evidence="2 3" key="1">
    <citation type="submission" date="2019-02" db="EMBL/GenBank/DDBJ databases">
        <title>Deep-cultivation of Planctomycetes and their phenomic and genomic characterization uncovers novel biology.</title>
        <authorList>
            <person name="Wiegand S."/>
            <person name="Jogler M."/>
            <person name="Boedeker C."/>
            <person name="Pinto D."/>
            <person name="Vollmers J."/>
            <person name="Rivas-Marin E."/>
            <person name="Kohn T."/>
            <person name="Peeters S.H."/>
            <person name="Heuer A."/>
            <person name="Rast P."/>
            <person name="Oberbeckmann S."/>
            <person name="Bunk B."/>
            <person name="Jeske O."/>
            <person name="Meyerdierks A."/>
            <person name="Storesund J.E."/>
            <person name="Kallscheuer N."/>
            <person name="Luecker S."/>
            <person name="Lage O.M."/>
            <person name="Pohl T."/>
            <person name="Merkel B.J."/>
            <person name="Hornburger P."/>
            <person name="Mueller R.-W."/>
            <person name="Bruemmer F."/>
            <person name="Labrenz M."/>
            <person name="Spormann A.M."/>
            <person name="Op den Camp H."/>
            <person name="Overmann J."/>
            <person name="Amann R."/>
            <person name="Jetten M.S.M."/>
            <person name="Mascher T."/>
            <person name="Medema M.H."/>
            <person name="Devos D.P."/>
            <person name="Kaster A.-K."/>
            <person name="Ovreas L."/>
            <person name="Rohde M."/>
            <person name="Galperin M.Y."/>
            <person name="Jogler C."/>
        </authorList>
    </citation>
    <scope>NUCLEOTIDE SEQUENCE [LARGE SCALE GENOMIC DNA]</scope>
    <source>
        <strain evidence="2 3">HG66A1</strain>
    </source>
</reference>
<keyword evidence="3" id="KW-1185">Reference proteome</keyword>
<feature type="transmembrane region" description="Helical" evidence="1">
    <location>
        <begin position="41"/>
        <end position="60"/>
    </location>
</feature>
<dbReference type="Pfam" id="PF19588">
    <property type="entry name" value="SxtJ"/>
    <property type="match status" value="1"/>
</dbReference>
<keyword evidence="1" id="KW-0472">Membrane</keyword>
<evidence type="ECO:0000256" key="1">
    <source>
        <dbReference type="SAM" id="Phobius"/>
    </source>
</evidence>
<accession>A0A517PV07</accession>
<keyword evidence="1" id="KW-0812">Transmembrane</keyword>
<evidence type="ECO:0000313" key="2">
    <source>
        <dbReference type="EMBL" id="QDT23198.1"/>
    </source>
</evidence>
<keyword evidence="1" id="KW-1133">Transmembrane helix</keyword>
<feature type="transmembrane region" description="Helical" evidence="1">
    <location>
        <begin position="15"/>
        <end position="34"/>
    </location>
</feature>
<evidence type="ECO:0008006" key="4">
    <source>
        <dbReference type="Google" id="ProtNLM"/>
    </source>
</evidence>
<feature type="transmembrane region" description="Helical" evidence="1">
    <location>
        <begin position="80"/>
        <end position="104"/>
    </location>
</feature>
<evidence type="ECO:0000313" key="3">
    <source>
        <dbReference type="Proteomes" id="UP000320421"/>
    </source>
</evidence>
<sequence length="138" mass="15919">MTLIEINWNPHRRELRMFAVALACLFMLGGAFCLQPGAPGLLSSTLFGVALVVLSVAWLTPNSMRPVYLLWMLLFYPLRWLVSCLLIAVVYYLVITPVGLIIRLSGRKLIEKRFDSETSTYWKPKTETRSPEDYFRQF</sequence>
<dbReference type="AlphaFoldDB" id="A0A517PV07"/>
<dbReference type="Proteomes" id="UP000320421">
    <property type="component" value="Chromosome"/>
</dbReference>
<protein>
    <recommendedName>
        <fullName evidence="4">SxtJ</fullName>
    </recommendedName>
</protein>
<proteinExistence type="predicted"/>
<dbReference type="InterPro" id="IPR045781">
    <property type="entry name" value="SxtJ"/>
</dbReference>
<name>A0A517PV07_9PLAN</name>